<accession>A0ABV9YZU6</accession>
<comment type="caution">
    <text evidence="1">The sequence shown here is derived from an EMBL/GenBank/DDBJ whole genome shotgun (WGS) entry which is preliminary data.</text>
</comment>
<dbReference type="Proteomes" id="UP001595796">
    <property type="component" value="Unassembled WGS sequence"/>
</dbReference>
<evidence type="ECO:0000313" key="1">
    <source>
        <dbReference type="EMBL" id="MFC5066839.1"/>
    </source>
</evidence>
<dbReference type="PIRSF" id="PIRSF032131">
    <property type="entry name" value="UCP032131"/>
    <property type="match status" value="1"/>
</dbReference>
<sequence length="156" mass="16996">MIRYTLQCERSHGFDGWFRSSGDFDLQAEAGLLSCPLCGSVAIEKGLMAPAVRTAEKVAESTPVTAERAELPNSGDVALLGDKEQRLRAMIRALRDEVTKNAENVGPRFAEVARRMHEGEIEKGSVYGKASPEEIKSLAEDGIDFHPLPVLPDEGN</sequence>
<evidence type="ECO:0000313" key="2">
    <source>
        <dbReference type="Proteomes" id="UP001595796"/>
    </source>
</evidence>
<name>A0ABV9YZU6_9HYPH</name>
<dbReference type="RefSeq" id="WP_114957269.1">
    <property type="nucleotide sequence ID" value="NZ_JBHSJF010000002.1"/>
</dbReference>
<protein>
    <submittedName>
        <fullName evidence="1">DUF1178 family protein</fullName>
    </submittedName>
</protein>
<keyword evidence="2" id="KW-1185">Reference proteome</keyword>
<proteinExistence type="predicted"/>
<reference evidence="2" key="1">
    <citation type="journal article" date="2019" name="Int. J. Syst. Evol. Microbiol.">
        <title>The Global Catalogue of Microorganisms (GCM) 10K type strain sequencing project: providing services to taxonomists for standard genome sequencing and annotation.</title>
        <authorList>
            <consortium name="The Broad Institute Genomics Platform"/>
            <consortium name="The Broad Institute Genome Sequencing Center for Infectious Disease"/>
            <person name="Wu L."/>
            <person name="Ma J."/>
        </authorList>
    </citation>
    <scope>NUCLEOTIDE SEQUENCE [LARGE SCALE GENOMIC DNA]</scope>
    <source>
        <strain evidence="2">CGMCC 1.16444</strain>
    </source>
</reference>
<organism evidence="1 2">
    <name type="scientific">Flaviflagellibacter deserti</name>
    <dbReference type="NCBI Taxonomy" id="2267266"/>
    <lineage>
        <taxon>Bacteria</taxon>
        <taxon>Pseudomonadati</taxon>
        <taxon>Pseudomonadota</taxon>
        <taxon>Alphaproteobacteria</taxon>
        <taxon>Hyphomicrobiales</taxon>
        <taxon>Flaviflagellibacter</taxon>
    </lineage>
</organism>
<dbReference type="Pfam" id="PF06676">
    <property type="entry name" value="DUF1178"/>
    <property type="match status" value="1"/>
</dbReference>
<gene>
    <name evidence="1" type="ORF">ACFPFW_02265</name>
</gene>
<dbReference type="EMBL" id="JBHSJF010000002">
    <property type="protein sequence ID" value="MFC5066839.1"/>
    <property type="molecule type" value="Genomic_DNA"/>
</dbReference>
<dbReference type="InterPro" id="IPR009562">
    <property type="entry name" value="DUF1178"/>
</dbReference>